<dbReference type="Gene3D" id="3.40.630.30">
    <property type="match status" value="1"/>
</dbReference>
<dbReference type="SUPFAM" id="SSF55729">
    <property type="entry name" value="Acyl-CoA N-acyltransferases (Nat)"/>
    <property type="match status" value="1"/>
</dbReference>
<dbReference type="InterPro" id="IPR016181">
    <property type="entry name" value="Acyl_CoA_acyltransferase"/>
</dbReference>
<dbReference type="GO" id="GO:0016747">
    <property type="term" value="F:acyltransferase activity, transferring groups other than amino-acyl groups"/>
    <property type="evidence" value="ECO:0007669"/>
    <property type="project" value="InterPro"/>
</dbReference>
<dbReference type="InterPro" id="IPR000182">
    <property type="entry name" value="GNAT_dom"/>
</dbReference>
<dbReference type="Pfam" id="PF13508">
    <property type="entry name" value="Acetyltransf_7"/>
    <property type="match status" value="1"/>
</dbReference>
<organism evidence="2 3">
    <name type="scientific">Savagea serpentis</name>
    <dbReference type="NCBI Taxonomy" id="2785297"/>
    <lineage>
        <taxon>Bacteria</taxon>
        <taxon>Bacillati</taxon>
        <taxon>Bacillota</taxon>
        <taxon>Bacilli</taxon>
        <taxon>Bacillales</taxon>
        <taxon>Caryophanaceae</taxon>
        <taxon>Savagea</taxon>
    </lineage>
</organism>
<reference evidence="2" key="1">
    <citation type="submission" date="2020-11" db="EMBL/GenBank/DDBJ databases">
        <title>Multidrug resistant novel bacterium Savagea serpentis sp. nov., isolated from the scats of a vine snake (Ahaetulla nasuta).</title>
        <authorList>
            <person name="Venkata Ramana V."/>
            <person name="Vikas Patil S."/>
            <person name="Yogita Lugani V."/>
        </authorList>
    </citation>
    <scope>NUCLEOTIDE SEQUENCE</scope>
    <source>
        <strain evidence="2">SN6</strain>
    </source>
</reference>
<dbReference type="AlphaFoldDB" id="A0A8J7G2F3"/>
<gene>
    <name evidence="2" type="ORF">IRY55_00300</name>
</gene>
<dbReference type="EMBL" id="JADKPV010000001">
    <property type="protein sequence ID" value="MBF4499782.1"/>
    <property type="molecule type" value="Genomic_DNA"/>
</dbReference>
<feature type="domain" description="N-acetyltransferase" evidence="1">
    <location>
        <begin position="1"/>
        <end position="146"/>
    </location>
</feature>
<sequence>MHLQTIQHHKKEYLPLLLQADEEESQIDTYLDRGTLYVALEEERVIGVAVVTEEKEGVELKNMAIDVPYRKQGYGKRMLEQLFAYYRGQTMFVGTGDSGLTVPFYEACGFTYSYTIEHFFTEHYTEPIIENGVLLEHMIVLKKDIPL</sequence>
<proteinExistence type="predicted"/>
<comment type="caution">
    <text evidence="2">The sequence shown here is derived from an EMBL/GenBank/DDBJ whole genome shotgun (WGS) entry which is preliminary data.</text>
</comment>
<name>A0A8J7G2F3_9BACL</name>
<evidence type="ECO:0000313" key="2">
    <source>
        <dbReference type="EMBL" id="MBF4499782.1"/>
    </source>
</evidence>
<evidence type="ECO:0000259" key="1">
    <source>
        <dbReference type="PROSITE" id="PS51186"/>
    </source>
</evidence>
<dbReference type="CDD" id="cd04301">
    <property type="entry name" value="NAT_SF"/>
    <property type="match status" value="1"/>
</dbReference>
<dbReference type="Proteomes" id="UP000622653">
    <property type="component" value="Unassembled WGS sequence"/>
</dbReference>
<dbReference type="RefSeq" id="WP_194561267.1">
    <property type="nucleotide sequence ID" value="NZ_JADKPV010000001.1"/>
</dbReference>
<dbReference type="PROSITE" id="PS51186">
    <property type="entry name" value="GNAT"/>
    <property type="match status" value="1"/>
</dbReference>
<keyword evidence="3" id="KW-1185">Reference proteome</keyword>
<protein>
    <submittedName>
        <fullName evidence="2">GNAT family N-acetyltransferase</fullName>
    </submittedName>
</protein>
<evidence type="ECO:0000313" key="3">
    <source>
        <dbReference type="Proteomes" id="UP000622653"/>
    </source>
</evidence>
<accession>A0A8J7G2F3</accession>